<dbReference type="AlphaFoldDB" id="A0A0G0CAA5"/>
<reference evidence="9 10" key="1">
    <citation type="journal article" date="2015" name="Nature">
        <title>rRNA introns, odd ribosomes, and small enigmatic genomes across a large radiation of phyla.</title>
        <authorList>
            <person name="Brown C.T."/>
            <person name="Hug L.A."/>
            <person name="Thomas B.C."/>
            <person name="Sharon I."/>
            <person name="Castelle C.J."/>
            <person name="Singh A."/>
            <person name="Wilkins M.J."/>
            <person name="Williams K.H."/>
            <person name="Banfield J.F."/>
        </authorList>
    </citation>
    <scope>NUCLEOTIDE SEQUENCE [LARGE SCALE GENOMIC DNA]</scope>
</reference>
<keyword evidence="3 6" id="KW-0689">Ribosomal protein</keyword>
<dbReference type="HAMAP" id="MF_01342">
    <property type="entry name" value="Ribosomal_uL16"/>
    <property type="match status" value="1"/>
</dbReference>
<dbReference type="GO" id="GO:0006412">
    <property type="term" value="P:translation"/>
    <property type="evidence" value="ECO:0007669"/>
    <property type="project" value="UniProtKB-UniRule"/>
</dbReference>
<evidence type="ECO:0000256" key="6">
    <source>
        <dbReference type="HAMAP-Rule" id="MF_01342"/>
    </source>
</evidence>
<dbReference type="FunFam" id="3.90.1170.10:FF:000001">
    <property type="entry name" value="50S ribosomal protein L16"/>
    <property type="match status" value="1"/>
</dbReference>
<comment type="similarity">
    <text evidence="1 6 7">Belongs to the universal ribosomal protein uL16 family.</text>
</comment>
<dbReference type="PRINTS" id="PR00060">
    <property type="entry name" value="RIBOSOMALL16"/>
</dbReference>
<keyword evidence="6 8" id="KW-0699">rRNA-binding</keyword>
<dbReference type="Proteomes" id="UP000034816">
    <property type="component" value="Unassembled WGS sequence"/>
</dbReference>
<dbReference type="InterPro" id="IPR036920">
    <property type="entry name" value="Ribosomal_uL16_sf"/>
</dbReference>
<evidence type="ECO:0000256" key="3">
    <source>
        <dbReference type="ARBA" id="ARBA00022980"/>
    </source>
</evidence>
<dbReference type="PATRIC" id="fig|1619097.3.peg.46"/>
<comment type="function">
    <text evidence="6 8">Binds 23S rRNA and is also seen to make contacts with the A and possibly P site tRNAs.</text>
</comment>
<dbReference type="GO" id="GO:0019843">
    <property type="term" value="F:rRNA binding"/>
    <property type="evidence" value="ECO:0007669"/>
    <property type="project" value="UniProtKB-UniRule"/>
</dbReference>
<dbReference type="PANTHER" id="PTHR12220">
    <property type="entry name" value="50S/60S RIBOSOMAL PROTEIN L16"/>
    <property type="match status" value="1"/>
</dbReference>
<dbReference type="PANTHER" id="PTHR12220:SF13">
    <property type="entry name" value="LARGE RIBOSOMAL SUBUNIT PROTEIN UL16M"/>
    <property type="match status" value="1"/>
</dbReference>
<keyword evidence="4 6" id="KW-0687">Ribonucleoprotein</keyword>
<dbReference type="InterPro" id="IPR047873">
    <property type="entry name" value="Ribosomal_uL16"/>
</dbReference>
<evidence type="ECO:0000256" key="5">
    <source>
        <dbReference type="ARBA" id="ARBA00035198"/>
    </source>
</evidence>
<dbReference type="CDD" id="cd01433">
    <property type="entry name" value="Ribosomal_L16_L10e"/>
    <property type="match status" value="1"/>
</dbReference>
<comment type="subunit">
    <text evidence="6 8">Part of the 50S ribosomal subunit.</text>
</comment>
<accession>A0A0G0CAA5</accession>
<dbReference type="GO" id="GO:0022625">
    <property type="term" value="C:cytosolic large ribosomal subunit"/>
    <property type="evidence" value="ECO:0007669"/>
    <property type="project" value="TreeGrafter"/>
</dbReference>
<sequence length="137" mass="15291">MLEPRKRKYRKEFRGKMGGVASSNNEVVFGDYGLKAMENGWINAREIEAARRAITNFTKRKGKVWIKIFPHKPYTMKSTNSKMIGGKGAVEGYVAVVVPGTILFEIGGVDEKVAREALGVGAQKLSMKVKFVQKRLI</sequence>
<dbReference type="GO" id="GO:0000049">
    <property type="term" value="F:tRNA binding"/>
    <property type="evidence" value="ECO:0007669"/>
    <property type="project" value="UniProtKB-KW"/>
</dbReference>
<dbReference type="EMBL" id="LBQH01000003">
    <property type="protein sequence ID" value="KKP78118.1"/>
    <property type="molecule type" value="Genomic_DNA"/>
</dbReference>
<keyword evidence="6 8" id="KW-0694">RNA-binding</keyword>
<keyword evidence="2 6" id="KW-0820">tRNA-binding</keyword>
<evidence type="ECO:0000256" key="2">
    <source>
        <dbReference type="ARBA" id="ARBA00022555"/>
    </source>
</evidence>
<dbReference type="InterPro" id="IPR000114">
    <property type="entry name" value="Ribosomal_uL16_bact-type"/>
</dbReference>
<dbReference type="InterPro" id="IPR020798">
    <property type="entry name" value="Ribosomal_uL16_CS"/>
</dbReference>
<gene>
    <name evidence="6" type="primary">rplP</name>
    <name evidence="9" type="ORF">UR73_C0003G0013</name>
</gene>
<protein>
    <recommendedName>
        <fullName evidence="5 6">Large ribosomal subunit protein uL16</fullName>
    </recommendedName>
</protein>
<dbReference type="GO" id="GO:0003735">
    <property type="term" value="F:structural constituent of ribosome"/>
    <property type="evidence" value="ECO:0007669"/>
    <property type="project" value="InterPro"/>
</dbReference>
<comment type="caution">
    <text evidence="9">The sequence shown here is derived from an EMBL/GenBank/DDBJ whole genome shotgun (WGS) entry which is preliminary data.</text>
</comment>
<organism evidence="9 10">
    <name type="scientific">candidate division WS6 bacterium GW2011_GWF1_35_23</name>
    <dbReference type="NCBI Taxonomy" id="1619097"/>
    <lineage>
        <taxon>Bacteria</taxon>
        <taxon>Candidatus Dojkabacteria</taxon>
    </lineage>
</organism>
<evidence type="ECO:0000256" key="8">
    <source>
        <dbReference type="RuleBase" id="RU004414"/>
    </source>
</evidence>
<dbReference type="InterPro" id="IPR016180">
    <property type="entry name" value="Ribosomal_uL16_dom"/>
</dbReference>
<dbReference type="PROSITE" id="PS00586">
    <property type="entry name" value="RIBOSOMAL_L16_1"/>
    <property type="match status" value="1"/>
</dbReference>
<proteinExistence type="inferred from homology"/>
<evidence type="ECO:0000256" key="7">
    <source>
        <dbReference type="RuleBase" id="RU004413"/>
    </source>
</evidence>
<evidence type="ECO:0000256" key="1">
    <source>
        <dbReference type="ARBA" id="ARBA00008931"/>
    </source>
</evidence>
<dbReference type="SUPFAM" id="SSF54686">
    <property type="entry name" value="Ribosomal protein L16p/L10e"/>
    <property type="match status" value="1"/>
</dbReference>
<dbReference type="Gene3D" id="3.90.1170.10">
    <property type="entry name" value="Ribosomal protein L10e/L16"/>
    <property type="match status" value="1"/>
</dbReference>
<dbReference type="Pfam" id="PF00252">
    <property type="entry name" value="Ribosomal_L16"/>
    <property type="match status" value="1"/>
</dbReference>
<dbReference type="NCBIfam" id="TIGR01164">
    <property type="entry name" value="rplP_bact"/>
    <property type="match status" value="1"/>
</dbReference>
<evidence type="ECO:0000313" key="10">
    <source>
        <dbReference type="Proteomes" id="UP000034816"/>
    </source>
</evidence>
<evidence type="ECO:0000256" key="4">
    <source>
        <dbReference type="ARBA" id="ARBA00023274"/>
    </source>
</evidence>
<name>A0A0G0CAA5_9BACT</name>
<evidence type="ECO:0000313" key="9">
    <source>
        <dbReference type="EMBL" id="KKP78118.1"/>
    </source>
</evidence>